<sequence>MDNESPTRYAHSDQYPTSDHFPSPVEPYPPAEAYPSHPHPYLVPNQFQPTDFAHLAGPQPSVYHPPSMHASPPHFEIPLQHMGDHYEYPPAMHPSTPTNAPNSSSSSRDGSGTNTSSPHTPGSPRMIHHGHHRQHSHGGHFVHRHPARTNSHSSSNEGSGSRDRPRRRTRSDDGSEIDGVPDSVAASIRQRKDEARQQRQNAEQRRRDELRVSYNRLQRVLPTTKDKMSKVRLVDFATTHISHLARNQQDLQGTIGQLEMEVARLRRMNESLVAQLNAASITPIASEVASVSLPGQSPLSVSSHQGGIYTPQSGSVIAEESGEDRSRPSSSQGGHSVPPMTPAPGSGMNTPAGEGPSTPWSF</sequence>
<feature type="domain" description="BHLH" evidence="3">
    <location>
        <begin position="194"/>
        <end position="244"/>
    </location>
</feature>
<dbReference type="InParanoid" id="A0A067MBJ8"/>
<dbReference type="Gene3D" id="4.10.280.10">
    <property type="entry name" value="Helix-loop-helix DNA-binding domain"/>
    <property type="match status" value="1"/>
</dbReference>
<feature type="coiled-coil region" evidence="1">
    <location>
        <begin position="248"/>
        <end position="275"/>
    </location>
</feature>
<name>A0A067MBJ8_BOTB1</name>
<feature type="region of interest" description="Disordered" evidence="2">
    <location>
        <begin position="294"/>
        <end position="362"/>
    </location>
</feature>
<dbReference type="GO" id="GO:0046983">
    <property type="term" value="F:protein dimerization activity"/>
    <property type="evidence" value="ECO:0007669"/>
    <property type="project" value="InterPro"/>
</dbReference>
<keyword evidence="1" id="KW-0175">Coiled coil</keyword>
<keyword evidence="5" id="KW-1185">Reference proteome</keyword>
<dbReference type="InterPro" id="IPR036638">
    <property type="entry name" value="HLH_DNA-bd_sf"/>
</dbReference>
<evidence type="ECO:0000256" key="2">
    <source>
        <dbReference type="SAM" id="MobiDB-lite"/>
    </source>
</evidence>
<feature type="compositionally biased region" description="Basic and acidic residues" evidence="2">
    <location>
        <begin position="190"/>
        <end position="207"/>
    </location>
</feature>
<feature type="compositionally biased region" description="Low complexity" evidence="2">
    <location>
        <begin position="94"/>
        <end position="117"/>
    </location>
</feature>
<dbReference type="AlphaFoldDB" id="A0A067MBJ8"/>
<dbReference type="EMBL" id="KL198053">
    <property type="protein sequence ID" value="KDQ12070.1"/>
    <property type="molecule type" value="Genomic_DNA"/>
</dbReference>
<dbReference type="STRING" id="930990.A0A067MBJ8"/>
<evidence type="ECO:0000313" key="5">
    <source>
        <dbReference type="Proteomes" id="UP000027195"/>
    </source>
</evidence>
<feature type="region of interest" description="Disordered" evidence="2">
    <location>
        <begin position="1"/>
        <end position="207"/>
    </location>
</feature>
<evidence type="ECO:0000256" key="1">
    <source>
        <dbReference type="SAM" id="Coils"/>
    </source>
</evidence>
<dbReference type="SMART" id="SM00353">
    <property type="entry name" value="HLH"/>
    <property type="match status" value="1"/>
</dbReference>
<feature type="compositionally biased region" description="Polar residues" evidence="2">
    <location>
        <begin position="294"/>
        <end position="315"/>
    </location>
</feature>
<evidence type="ECO:0000313" key="4">
    <source>
        <dbReference type="EMBL" id="KDQ12070.1"/>
    </source>
</evidence>
<protein>
    <recommendedName>
        <fullName evidence="3">BHLH domain-containing protein</fullName>
    </recommendedName>
</protein>
<dbReference type="PROSITE" id="PS50888">
    <property type="entry name" value="BHLH"/>
    <property type="match status" value="1"/>
</dbReference>
<dbReference type="SUPFAM" id="SSF47459">
    <property type="entry name" value="HLH, helix-loop-helix DNA-binding domain"/>
    <property type="match status" value="1"/>
</dbReference>
<dbReference type="Pfam" id="PF00010">
    <property type="entry name" value="HLH"/>
    <property type="match status" value="1"/>
</dbReference>
<dbReference type="HOGENOM" id="CLU_765021_0_0_1"/>
<feature type="compositionally biased region" description="Low complexity" evidence="2">
    <location>
        <begin position="150"/>
        <end position="159"/>
    </location>
</feature>
<gene>
    <name evidence="4" type="ORF">BOTBODRAFT_34924</name>
</gene>
<evidence type="ECO:0000259" key="3">
    <source>
        <dbReference type="PROSITE" id="PS50888"/>
    </source>
</evidence>
<proteinExistence type="predicted"/>
<reference evidence="5" key="1">
    <citation type="journal article" date="2014" name="Proc. Natl. Acad. Sci. U.S.A.">
        <title>Extensive sampling of basidiomycete genomes demonstrates inadequacy of the white-rot/brown-rot paradigm for wood decay fungi.</title>
        <authorList>
            <person name="Riley R."/>
            <person name="Salamov A.A."/>
            <person name="Brown D.W."/>
            <person name="Nagy L.G."/>
            <person name="Floudas D."/>
            <person name="Held B.W."/>
            <person name="Levasseur A."/>
            <person name="Lombard V."/>
            <person name="Morin E."/>
            <person name="Otillar R."/>
            <person name="Lindquist E.A."/>
            <person name="Sun H."/>
            <person name="LaButti K.M."/>
            <person name="Schmutz J."/>
            <person name="Jabbour D."/>
            <person name="Luo H."/>
            <person name="Baker S.E."/>
            <person name="Pisabarro A.G."/>
            <person name="Walton J.D."/>
            <person name="Blanchette R.A."/>
            <person name="Henrissat B."/>
            <person name="Martin F."/>
            <person name="Cullen D."/>
            <person name="Hibbett D.S."/>
            <person name="Grigoriev I.V."/>
        </authorList>
    </citation>
    <scope>NUCLEOTIDE SEQUENCE [LARGE SCALE GENOMIC DNA]</scope>
    <source>
        <strain evidence="5">FD-172 SS1</strain>
    </source>
</reference>
<dbReference type="OrthoDB" id="5778525at2759"/>
<dbReference type="Proteomes" id="UP000027195">
    <property type="component" value="Unassembled WGS sequence"/>
</dbReference>
<dbReference type="InterPro" id="IPR011598">
    <property type="entry name" value="bHLH_dom"/>
</dbReference>
<organism evidence="4 5">
    <name type="scientific">Botryobasidium botryosum (strain FD-172 SS1)</name>
    <dbReference type="NCBI Taxonomy" id="930990"/>
    <lineage>
        <taxon>Eukaryota</taxon>
        <taxon>Fungi</taxon>
        <taxon>Dikarya</taxon>
        <taxon>Basidiomycota</taxon>
        <taxon>Agaricomycotina</taxon>
        <taxon>Agaricomycetes</taxon>
        <taxon>Cantharellales</taxon>
        <taxon>Botryobasidiaceae</taxon>
        <taxon>Botryobasidium</taxon>
    </lineage>
</organism>
<feature type="compositionally biased region" description="Basic residues" evidence="2">
    <location>
        <begin position="126"/>
        <end position="147"/>
    </location>
</feature>
<accession>A0A067MBJ8</accession>